<dbReference type="GO" id="GO:0006354">
    <property type="term" value="P:DNA-templated transcription elongation"/>
    <property type="evidence" value="ECO:0007669"/>
    <property type="project" value="TreeGrafter"/>
</dbReference>
<dbReference type="GO" id="GO:0003677">
    <property type="term" value="F:DNA binding"/>
    <property type="evidence" value="ECO:0007669"/>
    <property type="project" value="UniProtKB-UniRule"/>
</dbReference>
<evidence type="ECO:0000256" key="4">
    <source>
        <dbReference type="HAMAP-Rule" id="MF_00930"/>
    </source>
</evidence>
<dbReference type="EMBL" id="CP007142">
    <property type="protein sequence ID" value="AJQ96472.1"/>
    <property type="molecule type" value="Genomic_DNA"/>
</dbReference>
<dbReference type="KEGG" id="gsn:YC6258_04440"/>
<dbReference type="FunFam" id="1.10.287.180:FF:000001">
    <property type="entry name" value="Transcription elongation factor GreA"/>
    <property type="match status" value="1"/>
</dbReference>
<dbReference type="InterPro" id="IPR023459">
    <property type="entry name" value="Tscrpt_elong_fac_GreA/B_fam"/>
</dbReference>
<keyword evidence="3 4" id="KW-0804">Transcription</keyword>
<dbReference type="OrthoDB" id="5511940at2"/>
<dbReference type="PATRIC" id="fig|1445510.3.peg.4404"/>
<keyword evidence="7" id="KW-0648">Protein biosynthesis</keyword>
<dbReference type="Proteomes" id="UP000032266">
    <property type="component" value="Chromosome"/>
</dbReference>
<evidence type="ECO:0000259" key="6">
    <source>
        <dbReference type="Pfam" id="PF03449"/>
    </source>
</evidence>
<dbReference type="InterPro" id="IPR006358">
    <property type="entry name" value="Tscrpt_elong_fac_GreB"/>
</dbReference>
<dbReference type="SUPFAM" id="SSF46557">
    <property type="entry name" value="GreA transcript cleavage protein, N-terminal domain"/>
    <property type="match status" value="1"/>
</dbReference>
<dbReference type="RefSeq" id="WP_044618471.1">
    <property type="nucleotide sequence ID" value="NZ_CP007142.1"/>
</dbReference>
<accession>A0A0C5VP90</accession>
<dbReference type="Gene3D" id="1.10.287.180">
    <property type="entry name" value="Transcription elongation factor, GreA/GreB, N-terminal domain"/>
    <property type="match status" value="1"/>
</dbReference>
<keyword evidence="8" id="KW-1185">Reference proteome</keyword>
<dbReference type="PIRSF" id="PIRSF006092">
    <property type="entry name" value="GreA_GreB"/>
    <property type="match status" value="1"/>
</dbReference>
<keyword evidence="2 4" id="KW-0238">DNA-binding</keyword>
<comment type="similarity">
    <text evidence="4">Belongs to the GreA/GreB family. GreB subfamily.</text>
</comment>
<feature type="domain" description="Transcription elongation factor GreA/GreB N-terminal" evidence="6">
    <location>
        <begin position="14"/>
        <end position="82"/>
    </location>
</feature>
<dbReference type="SUPFAM" id="SSF54534">
    <property type="entry name" value="FKBP-like"/>
    <property type="match status" value="1"/>
</dbReference>
<gene>
    <name evidence="4" type="primary">greB</name>
    <name evidence="7" type="ORF">YC6258_04440</name>
</gene>
<sequence length="169" mass="19516">MSRYRPPSKPGSKYITPEGHERFKDEIRQLWQERAIVTEEVRAAAALGDRSENAEYIYGKKRLREIDGRLRHLGKRLDNINVVHGLPKEQNKVFFGAWVKLMDEDDNELIVRIVGPDEFDTDKQYISMDSPLAQALLKRSLHDEVTVVRPAGTIEYWIESISYCGADEL</sequence>
<dbReference type="InterPro" id="IPR036953">
    <property type="entry name" value="GreA/GreB_C_sf"/>
</dbReference>
<dbReference type="HOGENOM" id="CLU_101379_3_0_6"/>
<dbReference type="InterPro" id="IPR022691">
    <property type="entry name" value="Tscrpt_elong_fac_GreA/B_N"/>
</dbReference>
<feature type="domain" description="Transcription elongation factor GreA/GreB C-terminal" evidence="5">
    <location>
        <begin position="90"/>
        <end position="163"/>
    </location>
</feature>
<dbReference type="GO" id="GO:0003746">
    <property type="term" value="F:translation elongation factor activity"/>
    <property type="evidence" value="ECO:0007669"/>
    <property type="project" value="UniProtKB-KW"/>
</dbReference>
<evidence type="ECO:0000256" key="3">
    <source>
        <dbReference type="ARBA" id="ARBA00023163"/>
    </source>
</evidence>
<dbReference type="GO" id="GO:0070063">
    <property type="term" value="F:RNA polymerase binding"/>
    <property type="evidence" value="ECO:0007669"/>
    <property type="project" value="InterPro"/>
</dbReference>
<evidence type="ECO:0000313" key="7">
    <source>
        <dbReference type="EMBL" id="AJQ96472.1"/>
    </source>
</evidence>
<name>A0A0C5VP90_9GAMM</name>
<dbReference type="PANTHER" id="PTHR30437:SF6">
    <property type="entry name" value="TRANSCRIPTION ELONGATION FACTOR GREB"/>
    <property type="match status" value="1"/>
</dbReference>
<dbReference type="GO" id="GO:0032784">
    <property type="term" value="P:regulation of DNA-templated transcription elongation"/>
    <property type="evidence" value="ECO:0007669"/>
    <property type="project" value="UniProtKB-UniRule"/>
</dbReference>
<proteinExistence type="inferred from homology"/>
<dbReference type="InterPro" id="IPR036805">
    <property type="entry name" value="Tscrpt_elong_fac_GreA/B_N_sf"/>
</dbReference>
<evidence type="ECO:0000259" key="5">
    <source>
        <dbReference type="Pfam" id="PF01272"/>
    </source>
</evidence>
<dbReference type="HAMAP" id="MF_00105">
    <property type="entry name" value="GreA_GreB"/>
    <property type="match status" value="1"/>
</dbReference>
<evidence type="ECO:0000256" key="2">
    <source>
        <dbReference type="ARBA" id="ARBA00023125"/>
    </source>
</evidence>
<dbReference type="InterPro" id="IPR028624">
    <property type="entry name" value="Tscrpt_elong_fac_GreA/B"/>
</dbReference>
<dbReference type="NCBIfam" id="NF002506">
    <property type="entry name" value="PRK01885.1"/>
    <property type="match status" value="1"/>
</dbReference>
<dbReference type="Pfam" id="PF03449">
    <property type="entry name" value="GreA_GreB_N"/>
    <property type="match status" value="1"/>
</dbReference>
<keyword evidence="7" id="KW-0251">Elongation factor</keyword>
<keyword evidence="1 4" id="KW-0805">Transcription regulation</keyword>
<dbReference type="Gene3D" id="3.10.50.30">
    <property type="entry name" value="Transcription elongation factor, GreA/GreB, C-terminal domain"/>
    <property type="match status" value="1"/>
</dbReference>
<dbReference type="InterPro" id="IPR001437">
    <property type="entry name" value="Tscrpt_elong_fac_GreA/B_C"/>
</dbReference>
<evidence type="ECO:0000313" key="8">
    <source>
        <dbReference type="Proteomes" id="UP000032266"/>
    </source>
</evidence>
<dbReference type="NCBIfam" id="TIGR01461">
    <property type="entry name" value="greB"/>
    <property type="match status" value="1"/>
</dbReference>
<dbReference type="FunFam" id="3.10.50.30:FF:000001">
    <property type="entry name" value="Transcription elongation factor GreA"/>
    <property type="match status" value="1"/>
</dbReference>
<evidence type="ECO:0000256" key="1">
    <source>
        <dbReference type="ARBA" id="ARBA00023015"/>
    </source>
</evidence>
<dbReference type="STRING" id="1445510.YC6258_04440"/>
<dbReference type="PROSITE" id="PS00829">
    <property type="entry name" value="GREAB_1"/>
    <property type="match status" value="1"/>
</dbReference>
<comment type="function">
    <text evidence="4">Necessary for efficient RNA polymerase transcription elongation past template-encoded arresting sites. The arresting sites in DNA have the property of trapping a certain fraction of elongating RNA polymerases that pass through, resulting in locked ternary complexes. Cleavage of the nascent transcript by cleavage factors such as GreA or GreB allows the resumption of elongation from the new 3'terminus. GreB releases sequences of up to 9 nucleotides in length.</text>
</comment>
<dbReference type="AlphaFoldDB" id="A0A0C5VP90"/>
<reference evidence="7 8" key="1">
    <citation type="submission" date="2014-01" db="EMBL/GenBank/DDBJ databases">
        <title>Full genme sequencing of cellulolytic bacterium Gynuella sunshinyii YC6258T gen. nov., sp. nov.</title>
        <authorList>
            <person name="Khan H."/>
            <person name="Chung E.J."/>
            <person name="Chung Y.R."/>
        </authorList>
    </citation>
    <scope>NUCLEOTIDE SEQUENCE [LARGE SCALE GENOMIC DNA]</scope>
    <source>
        <strain evidence="7 8">YC6258</strain>
    </source>
</reference>
<organism evidence="7 8">
    <name type="scientific">Gynuella sunshinyii YC6258</name>
    <dbReference type="NCBI Taxonomy" id="1445510"/>
    <lineage>
        <taxon>Bacteria</taxon>
        <taxon>Pseudomonadati</taxon>
        <taxon>Pseudomonadota</taxon>
        <taxon>Gammaproteobacteria</taxon>
        <taxon>Oceanospirillales</taxon>
        <taxon>Saccharospirillaceae</taxon>
        <taxon>Gynuella</taxon>
    </lineage>
</organism>
<dbReference type="PANTHER" id="PTHR30437">
    <property type="entry name" value="TRANSCRIPTION ELONGATION FACTOR GREA"/>
    <property type="match status" value="1"/>
</dbReference>
<protein>
    <recommendedName>
        <fullName evidence="4">Transcription elongation factor GreB</fullName>
    </recommendedName>
    <alternativeName>
        <fullName evidence="4">Transcript cleavage factor GreB</fullName>
    </alternativeName>
</protein>
<dbReference type="Pfam" id="PF01272">
    <property type="entry name" value="GreA_GreB"/>
    <property type="match status" value="1"/>
</dbReference>
<dbReference type="InterPro" id="IPR018151">
    <property type="entry name" value="TF_GreA/GreB_CS"/>
</dbReference>
<dbReference type="HAMAP" id="MF_00930">
    <property type="entry name" value="GreB"/>
    <property type="match status" value="1"/>
</dbReference>